<feature type="domain" description="DUF8004" evidence="2">
    <location>
        <begin position="238"/>
        <end position="329"/>
    </location>
</feature>
<feature type="compositionally biased region" description="Low complexity" evidence="1">
    <location>
        <begin position="722"/>
        <end position="731"/>
    </location>
</feature>
<feature type="region of interest" description="Disordered" evidence="1">
    <location>
        <begin position="806"/>
        <end position="837"/>
    </location>
</feature>
<reference evidence="4" key="4">
    <citation type="journal article" date="2015" name="G3 (Bethesda)">
        <title>Genome sequences of three phytopathogenic species of the Magnaporthaceae family of fungi.</title>
        <authorList>
            <person name="Okagaki L.H."/>
            <person name="Nunes C.C."/>
            <person name="Sailsbery J."/>
            <person name="Clay B."/>
            <person name="Brown D."/>
            <person name="John T."/>
            <person name="Oh Y."/>
            <person name="Young N."/>
            <person name="Fitzgerald M."/>
            <person name="Haas B.J."/>
            <person name="Zeng Q."/>
            <person name="Young S."/>
            <person name="Adiconis X."/>
            <person name="Fan L."/>
            <person name="Levin J.Z."/>
            <person name="Mitchell T.K."/>
            <person name="Okubara P.A."/>
            <person name="Farman M.L."/>
            <person name="Kohn L.M."/>
            <person name="Birren B."/>
            <person name="Ma L.-J."/>
            <person name="Dean R.A."/>
        </authorList>
    </citation>
    <scope>NUCLEOTIDE SEQUENCE</scope>
    <source>
        <strain evidence="4">R3-111a-1</strain>
    </source>
</reference>
<feature type="compositionally biased region" description="Low complexity" evidence="1">
    <location>
        <begin position="915"/>
        <end position="931"/>
    </location>
</feature>
<feature type="region of interest" description="Disordered" evidence="1">
    <location>
        <begin position="861"/>
        <end position="967"/>
    </location>
</feature>
<dbReference type="AlphaFoldDB" id="J3PGP5"/>
<proteinExistence type="predicted"/>
<evidence type="ECO:0000313" key="3">
    <source>
        <dbReference type="EMBL" id="EJT69791.1"/>
    </source>
</evidence>
<feature type="region of interest" description="Disordered" evidence="1">
    <location>
        <begin position="117"/>
        <end position="148"/>
    </location>
</feature>
<dbReference type="eggNOG" id="ENOG502RYFW">
    <property type="taxonomic scope" value="Eukaryota"/>
</dbReference>
<reference evidence="5" key="1">
    <citation type="submission" date="2010-07" db="EMBL/GenBank/DDBJ databases">
        <title>The genome sequence of Gaeumannomyces graminis var. tritici strain R3-111a-1.</title>
        <authorList>
            <consortium name="The Broad Institute Genome Sequencing Platform"/>
            <person name="Ma L.-J."/>
            <person name="Dead R."/>
            <person name="Young S."/>
            <person name="Zeng Q."/>
            <person name="Koehrsen M."/>
            <person name="Alvarado L."/>
            <person name="Berlin A."/>
            <person name="Chapman S.B."/>
            <person name="Chen Z."/>
            <person name="Freedman E."/>
            <person name="Gellesch M."/>
            <person name="Goldberg J."/>
            <person name="Griggs A."/>
            <person name="Gujja S."/>
            <person name="Heilman E.R."/>
            <person name="Heiman D."/>
            <person name="Hepburn T."/>
            <person name="Howarth C."/>
            <person name="Jen D."/>
            <person name="Larson L."/>
            <person name="Mehta T."/>
            <person name="Neiman D."/>
            <person name="Pearson M."/>
            <person name="Roberts A."/>
            <person name="Saif S."/>
            <person name="Shea T."/>
            <person name="Shenoy N."/>
            <person name="Sisk P."/>
            <person name="Stolte C."/>
            <person name="Sykes S."/>
            <person name="Walk T."/>
            <person name="White J."/>
            <person name="Yandava C."/>
            <person name="Haas B."/>
            <person name="Nusbaum C."/>
            <person name="Birren B."/>
        </authorList>
    </citation>
    <scope>NUCLEOTIDE SEQUENCE [LARGE SCALE GENOMIC DNA]</scope>
    <source>
        <strain evidence="5">R3-111a-1</strain>
    </source>
</reference>
<dbReference type="Pfam" id="PF26013">
    <property type="entry name" value="DUF8004"/>
    <property type="match status" value="1"/>
</dbReference>
<feature type="compositionally biased region" description="Low complexity" evidence="1">
    <location>
        <begin position="1026"/>
        <end position="1052"/>
    </location>
</feature>
<evidence type="ECO:0000259" key="2">
    <source>
        <dbReference type="Pfam" id="PF26013"/>
    </source>
</evidence>
<evidence type="ECO:0000313" key="4">
    <source>
        <dbReference type="EnsemblFungi" id="EJT69791"/>
    </source>
</evidence>
<keyword evidence="5" id="KW-1185">Reference proteome</keyword>
<reference evidence="3" key="2">
    <citation type="submission" date="2010-07" db="EMBL/GenBank/DDBJ databases">
        <authorList>
            <consortium name="The Broad Institute Genome Sequencing Platform"/>
            <consortium name="Broad Institute Genome Sequencing Center for Infectious Disease"/>
            <person name="Ma L.-J."/>
            <person name="Dead R."/>
            <person name="Young S."/>
            <person name="Zeng Q."/>
            <person name="Koehrsen M."/>
            <person name="Alvarado L."/>
            <person name="Berlin A."/>
            <person name="Chapman S.B."/>
            <person name="Chen Z."/>
            <person name="Freedman E."/>
            <person name="Gellesch M."/>
            <person name="Goldberg J."/>
            <person name="Griggs A."/>
            <person name="Gujja S."/>
            <person name="Heilman E.R."/>
            <person name="Heiman D."/>
            <person name="Hepburn T."/>
            <person name="Howarth C."/>
            <person name="Jen D."/>
            <person name="Larson L."/>
            <person name="Mehta T."/>
            <person name="Neiman D."/>
            <person name="Pearson M."/>
            <person name="Roberts A."/>
            <person name="Saif S."/>
            <person name="Shea T."/>
            <person name="Shenoy N."/>
            <person name="Sisk P."/>
            <person name="Stolte C."/>
            <person name="Sykes S."/>
            <person name="Walk T."/>
            <person name="White J."/>
            <person name="Yandava C."/>
            <person name="Haas B."/>
            <person name="Nusbaum C."/>
            <person name="Birren B."/>
        </authorList>
    </citation>
    <scope>NUCLEOTIDE SEQUENCE</scope>
    <source>
        <strain evidence="3">R3-111a-1</strain>
    </source>
</reference>
<dbReference type="PANTHER" id="PTHR39601">
    <property type="entry name" value="CHORIOGENIN HMINOR"/>
    <property type="match status" value="1"/>
</dbReference>
<feature type="compositionally biased region" description="Polar residues" evidence="1">
    <location>
        <begin position="135"/>
        <end position="144"/>
    </location>
</feature>
<reference evidence="4" key="5">
    <citation type="submission" date="2018-04" db="UniProtKB">
        <authorList>
            <consortium name="EnsemblFungi"/>
        </authorList>
    </citation>
    <scope>IDENTIFICATION</scope>
    <source>
        <strain evidence="4">R3-111a-1</strain>
    </source>
</reference>
<dbReference type="VEuPathDB" id="FungiDB:GGTG_12674"/>
<dbReference type="STRING" id="644352.J3PGP5"/>
<reference evidence="3" key="3">
    <citation type="submission" date="2010-09" db="EMBL/GenBank/DDBJ databases">
        <title>Annotation of Gaeumannomyces graminis var. tritici R3-111a-1.</title>
        <authorList>
            <consortium name="The Broad Institute Genome Sequencing Platform"/>
            <person name="Ma L.-J."/>
            <person name="Dead R."/>
            <person name="Young S.K."/>
            <person name="Zeng Q."/>
            <person name="Gargeya S."/>
            <person name="Fitzgerald M."/>
            <person name="Haas B."/>
            <person name="Abouelleil A."/>
            <person name="Alvarado L."/>
            <person name="Arachchi H.M."/>
            <person name="Berlin A."/>
            <person name="Brown A."/>
            <person name="Chapman S.B."/>
            <person name="Chen Z."/>
            <person name="Dunbar C."/>
            <person name="Freedman E."/>
            <person name="Gearin G."/>
            <person name="Gellesch M."/>
            <person name="Goldberg J."/>
            <person name="Griggs A."/>
            <person name="Gujja S."/>
            <person name="Heiman D."/>
            <person name="Howarth C."/>
            <person name="Larson L."/>
            <person name="Lui A."/>
            <person name="MacDonald P.J.P."/>
            <person name="Mehta T."/>
            <person name="Montmayeur A."/>
            <person name="Murphy C."/>
            <person name="Neiman D."/>
            <person name="Pearson M."/>
            <person name="Priest M."/>
            <person name="Roberts A."/>
            <person name="Saif S."/>
            <person name="Shea T."/>
            <person name="Shenoy N."/>
            <person name="Sisk P."/>
            <person name="Stolte C."/>
            <person name="Sykes S."/>
            <person name="Yandava C."/>
            <person name="Wortman J."/>
            <person name="Nusbaum C."/>
            <person name="Birren B."/>
        </authorList>
    </citation>
    <scope>NUCLEOTIDE SEQUENCE</scope>
    <source>
        <strain evidence="3">R3-111a-1</strain>
    </source>
</reference>
<dbReference type="OrthoDB" id="4114825at2759"/>
<dbReference type="HOGENOM" id="CLU_010761_0_0_1"/>
<feature type="compositionally biased region" description="Low complexity" evidence="1">
    <location>
        <begin position="448"/>
        <end position="472"/>
    </location>
</feature>
<dbReference type="GeneID" id="20353132"/>
<feature type="compositionally biased region" description="Pro residues" evidence="1">
    <location>
        <begin position="953"/>
        <end position="967"/>
    </location>
</feature>
<dbReference type="Proteomes" id="UP000006039">
    <property type="component" value="Unassembled WGS sequence"/>
</dbReference>
<dbReference type="PANTHER" id="PTHR39601:SF1">
    <property type="entry name" value="CHORIOGENIN HMINOR"/>
    <property type="match status" value="1"/>
</dbReference>
<feature type="compositionally biased region" description="Polar residues" evidence="1">
    <location>
        <begin position="819"/>
        <end position="834"/>
    </location>
</feature>
<dbReference type="InterPro" id="IPR058317">
    <property type="entry name" value="DUF8004"/>
</dbReference>
<sequence length="1199" mass="129571">MMSTTNPGGRGPPAPGYSNSTDRPSCYKTKRFGEATNGRQLRLENVRRFDGAARADQPWDNLRRDPELWWNHGNCYVHLYAQGQSRRGPAFKVPFSTLQEQKCFPLIERFLDAWDQSDIPDRSPTSETSKEPRTFQLQPRTTPSALPDPIRRRMARGRMAGVTAARQPPDRWAGRVDLYIPAPPLADKRQALEHHLATRNFFAWAMGRSMVGEQLGRALATLLESMHEFREAGASNVEDLVAYMDEEGYLDFNGLPGNALAVLYLAENFRLGDLFIDSYVHCVGMSEILYRCPEYHNISSRSRRLIRKSRAEMDARLSSAGTMIRTFLEDDLSESRLGLTSGVRAHLDRFRAFVHSFYASKFGYYPPLPVDPGTEIFPAHIYRSMAQDFEALYSYLVDRSFTMTDSSPALAQGGICVLQSVEAFDCHYQFDSLHHPLPLLPKIGAKAGSSPSPSSIPDGGSTTTSPAPSTTSSRRRRWFSSAVAAAVSTTSRHQSSSLDKLRPDKKLVSHAALMTATNSTDVHLLENRFVCAYRRFEEDSVLAATTSNKFDRAEAKISLVDARKVRWILVYCMHQTLRACTATPAEVRCVSAGERQLPPYSLCVDTTELPPWEEQTISYESVEGDLLHVASEAIGSPPSVAPPALMLEIRPDVDYYAITHRDETRPPVSGSLSRSMSTFSASGALRPLTGSNNSIFKVPPRRSSLSSPSRPTTAAGDQNTGSLSRSASASSQFRKTLSKLRGGVASSASSFTDRPLTSTPLVPETFELPPRSIWRKSRRLSYREIFVQGYGNGTLDVMKVGDSTAPKKNGNVGKMTRPAGNTNKTAGSDDTSASRVPMDTAAYNDGEEEIPVKVAPEVVANRSASTSSNSSNSSTATKTSNATTAATSLASSVPSSPAHTAHGGLDPWDKIPGMAATVPEQQQQQQPSTPASTPPPADTATTAPSPVIELPTTPTPSPPPCPIPPRAPGRMFAAMAAAAAAAPTVPKRSAARRTWAGLPVSTETPLEDRLARAQRRISGPHIRFGPRLPAAAPSRSSSLQLRPQPQSQSQPLRPLRLVTMHSASVAPSLPSPARIETDISAAVAAAAAEAAAAITRVAPQPAAGCANCANCGAAVPRHSAATTTTTTTIDHPRRGNHPAARHSMGGTGYPPRRWTINGASRPISAIAEDGPDFQTAWDQFPELGGHRPLAAARSGVGAR</sequence>
<dbReference type="RefSeq" id="XP_009228839.1">
    <property type="nucleotide sequence ID" value="XM_009230575.1"/>
</dbReference>
<organism evidence="3">
    <name type="scientific">Gaeumannomyces tritici (strain R3-111a-1)</name>
    <name type="common">Wheat and barley take-all root rot fungus</name>
    <name type="synonym">Gaeumannomyces graminis var. tritici</name>
    <dbReference type="NCBI Taxonomy" id="644352"/>
    <lineage>
        <taxon>Eukaryota</taxon>
        <taxon>Fungi</taxon>
        <taxon>Dikarya</taxon>
        <taxon>Ascomycota</taxon>
        <taxon>Pezizomycotina</taxon>
        <taxon>Sordariomycetes</taxon>
        <taxon>Sordariomycetidae</taxon>
        <taxon>Magnaporthales</taxon>
        <taxon>Magnaporthaceae</taxon>
        <taxon>Gaeumannomyces</taxon>
    </lineage>
</organism>
<dbReference type="EMBL" id="GL385403">
    <property type="protein sequence ID" value="EJT69791.1"/>
    <property type="molecule type" value="Genomic_DNA"/>
</dbReference>
<feature type="region of interest" description="Disordered" evidence="1">
    <location>
        <begin position="1"/>
        <end position="25"/>
    </location>
</feature>
<evidence type="ECO:0000256" key="1">
    <source>
        <dbReference type="SAM" id="MobiDB-lite"/>
    </source>
</evidence>
<gene>
    <name evidence="4" type="primary">20353132</name>
    <name evidence="3" type="ORF">GGTG_12674</name>
</gene>
<dbReference type="EnsemblFungi" id="EJT69791">
    <property type="protein sequence ID" value="EJT69791"/>
    <property type="gene ID" value="GGTG_12674"/>
</dbReference>
<evidence type="ECO:0000313" key="5">
    <source>
        <dbReference type="Proteomes" id="UP000006039"/>
    </source>
</evidence>
<feature type="region of interest" description="Disordered" evidence="1">
    <location>
        <begin position="690"/>
        <end position="731"/>
    </location>
</feature>
<feature type="region of interest" description="Disordered" evidence="1">
    <location>
        <begin position="444"/>
        <end position="477"/>
    </location>
</feature>
<protein>
    <recommendedName>
        <fullName evidence="2">DUF8004 domain-containing protein</fullName>
    </recommendedName>
</protein>
<name>J3PGP5_GAET3</name>
<feature type="region of interest" description="Disordered" evidence="1">
    <location>
        <begin position="1122"/>
        <end position="1157"/>
    </location>
</feature>
<feature type="region of interest" description="Disordered" evidence="1">
    <location>
        <begin position="1021"/>
        <end position="1052"/>
    </location>
</feature>
<feature type="compositionally biased region" description="Low complexity" evidence="1">
    <location>
        <begin position="701"/>
        <end position="711"/>
    </location>
</feature>
<feature type="compositionally biased region" description="Low complexity" evidence="1">
    <location>
        <begin position="861"/>
        <end position="896"/>
    </location>
</feature>
<accession>J3PGP5</accession>